<dbReference type="InterPro" id="IPR029175">
    <property type="entry name" value="EXOC2/Sec5"/>
</dbReference>
<dbReference type="InterPro" id="IPR039481">
    <property type="entry name" value="EXOC2/Sec5_N_dom"/>
</dbReference>
<comment type="caution">
    <text evidence="7">The sequence shown here is derived from an EMBL/GenBank/DDBJ whole genome shotgun (WGS) entry which is preliminary data.</text>
</comment>
<evidence type="ECO:0000256" key="1">
    <source>
        <dbReference type="ARBA" id="ARBA00010578"/>
    </source>
</evidence>
<accession>A0A8S9A3H9</accession>
<evidence type="ECO:0000256" key="5">
    <source>
        <dbReference type="SAM" id="MobiDB-lite"/>
    </source>
</evidence>
<dbReference type="Pfam" id="PF15469">
    <property type="entry name" value="Sec5"/>
    <property type="match status" value="1"/>
</dbReference>
<protein>
    <recommendedName>
        <fullName evidence="4">Exocyst complex component SEC5</fullName>
    </recommendedName>
</protein>
<feature type="region of interest" description="Disordered" evidence="5">
    <location>
        <begin position="184"/>
        <end position="224"/>
    </location>
</feature>
<keyword evidence="4" id="KW-0653">Protein transport</keyword>
<feature type="compositionally biased region" description="Basic and acidic residues" evidence="5">
    <location>
        <begin position="1061"/>
        <end position="1071"/>
    </location>
</feature>
<dbReference type="GO" id="GO:0006893">
    <property type="term" value="P:Golgi to plasma membrane transport"/>
    <property type="evidence" value="ECO:0007669"/>
    <property type="project" value="UniProtKB-UniRule"/>
</dbReference>
<feature type="region of interest" description="Disordered" evidence="5">
    <location>
        <begin position="23"/>
        <end position="47"/>
    </location>
</feature>
<evidence type="ECO:0000256" key="3">
    <source>
        <dbReference type="ARBA" id="ARBA00022483"/>
    </source>
</evidence>
<evidence type="ECO:0000313" key="8">
    <source>
        <dbReference type="Proteomes" id="UP000433876"/>
    </source>
</evidence>
<evidence type="ECO:0000259" key="6">
    <source>
        <dbReference type="Pfam" id="PF15469"/>
    </source>
</evidence>
<feature type="region of interest" description="Disordered" evidence="5">
    <location>
        <begin position="61"/>
        <end position="87"/>
    </location>
</feature>
<dbReference type="VEuPathDB" id="FungiDB:SMAC_00854"/>
<dbReference type="GO" id="GO:0000145">
    <property type="term" value="C:exocyst"/>
    <property type="evidence" value="ECO:0007669"/>
    <property type="project" value="UniProtKB-UniRule"/>
</dbReference>
<comment type="function">
    <text evidence="4">Component of the exocyst complex involved in the docking of exocytic vesicles with fusion sites on the plasma membrane.</text>
</comment>
<sequence length="1126" mass="124453">MATDTERTILDFYQVSSLNLTEWPTEKDNNSDVSDDETAKQKANRRKSRFQALERVVSNRASVVPGSETSASGVGNLVQRDEPDPLGTTDSVVRTLKQMGVPLQDDAKLRNRFLLSSTTFSPALFLSQVHATDSTDALLSGLEVLNQSIDQKSASLKVLVESNFERFVRAKATIDNVYKEMKYRGAEPAAPRPRTHERHASRSSFRGASAANGPASPLAPTVDSRKKNALIRESEYGVMGVKAPLLDVSAKAEDFWGPALGGREKEEHLKTVGFSLDTYKDYVEISAALAESIKRKDHESLVEEYNRARRFADEAKQIAQSIGSGEPTEAQLYKILLAARMWHDVDEQIQSFKRDVWRRLVSPQAMAKSDATPGHAHDQHMDLITLLLELGVEENPIWAWLQSRVEYLKGRIQSTAERAKVEIEVLRRRLANVEKPSPQSIASNLRALGRQSIESKTSTFDSAEVLEVWETMVVFMSNLMSPQGILGEVVEFWQTVQGFIDGNTQRTLPAGYKGESQGHHRLTQQSSQELQRATVELVDMIKEHVLSFFTGPPPEDLSALISPLPSTLNTPNPSTPGPAIQTTTLRVPINLDPNNLPPPSPKRGEAWEKFAFWPPWSNSISGAHYLSKMLALVGSGASDIASLAPVGKGDPAELDQLRSLMNATRERCVTALCAAWNRDSENIKYVEDWNRSPIRKDVTKMPASFAAFEGALLSGMQKILYVSEAMTKPGAEDIVLPPATKLLQMVRSQYVTTLYKALHGMVENAELPIKKPDDEWTTDANDFVLVNNHSGLRVSTIGGATIDAGDSNVRMLLTLSNLQALRSEVVPNLNTQFENAFSVKLTDETKTIRDVLGQIDARLFQSYTRPSIESLRRIVRAGVTASDWPPPSGTKPREVRPYIYEALLDLVLVHTQVSTTAASLTSQVLSFLLEQTSRELLEAFKTRARYDLGMLMQATLDVEFVAQTLNHYTTDRASELQSAVYQELDSRTDNEARTRLQAELPEMRAVLKRLREASKSEFACFRKPKKTTAAPGSGAAAASGTAGSSAGSAAMLAAQVGDMSGLERTDTRDTGRSYATLERTDTRDTGRSYATLERTDTRDTGRSYGTLERTDTRDTGRSYGSMVSER</sequence>
<name>A0A8S9A3H9_SORMA</name>
<feature type="region of interest" description="Disordered" evidence="5">
    <location>
        <begin position="1058"/>
        <end position="1126"/>
    </location>
</feature>
<dbReference type="Proteomes" id="UP000433876">
    <property type="component" value="Unassembled WGS sequence"/>
</dbReference>
<dbReference type="AlphaFoldDB" id="A0A8S9A3H9"/>
<dbReference type="EMBL" id="NMPR01000002">
    <property type="protein sequence ID" value="KAA8636663.1"/>
    <property type="molecule type" value="Genomic_DNA"/>
</dbReference>
<feature type="compositionally biased region" description="Low complexity" evidence="5">
    <location>
        <begin position="202"/>
        <end position="211"/>
    </location>
</feature>
<feature type="domain" description="Exocyst complex component EXOC2/Sec5 N-terminal" evidence="6">
    <location>
        <begin position="83"/>
        <end position="1021"/>
    </location>
</feature>
<keyword evidence="3 4" id="KW-0268">Exocytosis</keyword>
<evidence type="ECO:0000313" key="7">
    <source>
        <dbReference type="EMBL" id="KAA8636663.1"/>
    </source>
</evidence>
<proteinExistence type="inferred from homology"/>
<evidence type="ECO:0000256" key="2">
    <source>
        <dbReference type="ARBA" id="ARBA00022448"/>
    </source>
</evidence>
<evidence type="ECO:0000256" key="4">
    <source>
        <dbReference type="RuleBase" id="RU365069"/>
    </source>
</evidence>
<dbReference type="PANTHER" id="PTHR13043">
    <property type="entry name" value="EXOCYST COMPLEX COMPONENT SEC5"/>
    <property type="match status" value="1"/>
</dbReference>
<keyword evidence="2 4" id="KW-0813">Transport</keyword>
<comment type="similarity">
    <text evidence="1 4">Belongs to the SEC5 family.</text>
</comment>
<dbReference type="OMA" id="RMWMDVD"/>
<organism evidence="7 8">
    <name type="scientific">Sordaria macrospora</name>
    <dbReference type="NCBI Taxonomy" id="5147"/>
    <lineage>
        <taxon>Eukaryota</taxon>
        <taxon>Fungi</taxon>
        <taxon>Dikarya</taxon>
        <taxon>Ascomycota</taxon>
        <taxon>Pezizomycotina</taxon>
        <taxon>Sordariomycetes</taxon>
        <taxon>Sordariomycetidae</taxon>
        <taxon>Sordariales</taxon>
        <taxon>Sordariaceae</taxon>
        <taxon>Sordaria</taxon>
    </lineage>
</organism>
<dbReference type="GO" id="GO:0006887">
    <property type="term" value="P:exocytosis"/>
    <property type="evidence" value="ECO:0007669"/>
    <property type="project" value="UniProtKB-KW"/>
</dbReference>
<reference evidence="7 8" key="1">
    <citation type="submission" date="2017-07" db="EMBL/GenBank/DDBJ databases">
        <title>Genome sequence of the Sordaria macrospora wild type strain R19027.</title>
        <authorList>
            <person name="Nowrousian M."/>
            <person name="Teichert I."/>
            <person name="Kueck U."/>
        </authorList>
    </citation>
    <scope>NUCLEOTIDE SEQUENCE [LARGE SCALE GENOMIC DNA]</scope>
    <source>
        <strain evidence="7 8">R19027</strain>
        <tissue evidence="7">Mycelium</tissue>
    </source>
</reference>
<dbReference type="GO" id="GO:0015031">
    <property type="term" value="P:protein transport"/>
    <property type="evidence" value="ECO:0007669"/>
    <property type="project" value="UniProtKB-KW"/>
</dbReference>
<dbReference type="PANTHER" id="PTHR13043:SF1">
    <property type="entry name" value="EXOCYST COMPLEX COMPONENT 2"/>
    <property type="match status" value="1"/>
</dbReference>
<gene>
    <name evidence="7" type="ORF">SMACR_00854</name>
</gene>
<comment type="subunit">
    <text evidence="4">Component of the exocyst complex.</text>
</comment>